<proteinExistence type="inferred from homology"/>
<organism evidence="4 5">
    <name type="scientific">Rhodococcoides kyotonense</name>
    <dbReference type="NCBI Taxonomy" id="398843"/>
    <lineage>
        <taxon>Bacteria</taxon>
        <taxon>Bacillati</taxon>
        <taxon>Actinomycetota</taxon>
        <taxon>Actinomycetes</taxon>
        <taxon>Mycobacteriales</taxon>
        <taxon>Nocardiaceae</taxon>
        <taxon>Rhodococcoides</taxon>
    </lineage>
</organism>
<evidence type="ECO:0000256" key="3">
    <source>
        <dbReference type="PROSITE-ProRule" id="PRU00679"/>
    </source>
</evidence>
<reference evidence="4 5" key="1">
    <citation type="submission" date="2016-03" db="EMBL/GenBank/DDBJ databases">
        <title>Genome sequence of Rhodococcus kyotonensis KB10.</title>
        <authorList>
            <person name="Jeong H."/>
            <person name="Hong C.E."/>
            <person name="Jo S.H."/>
            <person name="Park J.M."/>
        </authorList>
    </citation>
    <scope>NUCLEOTIDE SEQUENCE [LARGE SCALE GENOMIC DNA]</scope>
    <source>
        <strain evidence="4 5">KB10</strain>
    </source>
</reference>
<comment type="caution">
    <text evidence="4">The sequence shown here is derived from an EMBL/GenBank/DDBJ whole genome shotgun (WGS) entry which is preliminary data.</text>
</comment>
<keyword evidence="5" id="KW-1185">Reference proteome</keyword>
<gene>
    <name evidence="4" type="ORF">A3K89_10900</name>
</gene>
<dbReference type="Proteomes" id="UP000077519">
    <property type="component" value="Unassembled WGS sequence"/>
</dbReference>
<sequence length="305" mass="33291">MIVRTVLGDIDPAELGVTLCHEHLFTKPPAWATNEDSDMVLDNVDNAVSELGDFEAVGGGALIEMTTADYGRNAAKLLAAASRSDVHVVSASGYQKGVYYPDSVEADSVDDVAQRFIDDVTVGVDGTDLRAGVIKYGTCRTDHIRDDEKKVQRAVSRAHLATGAPISTHCQAGKLGTVQVAGFEEHGVDPDRVLIGHVDRNLDYDYVRELASTGVWIGFDHWTKPKYPSDDIRISFVERLFDDGFTKVMVSGDLGRPSYQPSYGGTPGFAGLTRRVQARMNDKLIHQLFVVNPAQFFAFEPVRAS</sequence>
<dbReference type="PROSITE" id="PS01322">
    <property type="entry name" value="PHOSPHOTRIESTERASE_1"/>
    <property type="match status" value="1"/>
</dbReference>
<dbReference type="AlphaFoldDB" id="A0A177Y9G7"/>
<accession>A0A177Y9G7</accession>
<dbReference type="Gene3D" id="3.20.20.140">
    <property type="entry name" value="Metal-dependent hydrolases"/>
    <property type="match status" value="1"/>
</dbReference>
<evidence type="ECO:0000256" key="1">
    <source>
        <dbReference type="ARBA" id="ARBA00022723"/>
    </source>
</evidence>
<dbReference type="GO" id="GO:0008270">
    <property type="term" value="F:zinc ion binding"/>
    <property type="evidence" value="ECO:0007669"/>
    <property type="project" value="InterPro"/>
</dbReference>
<dbReference type="PIRSF" id="PIRSF016839">
    <property type="entry name" value="PhP"/>
    <property type="match status" value="1"/>
</dbReference>
<dbReference type="PANTHER" id="PTHR10819:SF3">
    <property type="entry name" value="PHOSPHOTRIESTERASE-RELATED PROTEIN"/>
    <property type="match status" value="1"/>
</dbReference>
<dbReference type="RefSeq" id="WP_068430488.1">
    <property type="nucleotide sequence ID" value="NZ_LVHI01000037.1"/>
</dbReference>
<dbReference type="Pfam" id="PF02126">
    <property type="entry name" value="PTE"/>
    <property type="match status" value="1"/>
</dbReference>
<dbReference type="PANTHER" id="PTHR10819">
    <property type="entry name" value="PHOSPHOTRIESTERASE-RELATED"/>
    <property type="match status" value="1"/>
</dbReference>
<evidence type="ECO:0000256" key="2">
    <source>
        <dbReference type="ARBA" id="ARBA00022801"/>
    </source>
</evidence>
<keyword evidence="1" id="KW-0479">Metal-binding</keyword>
<comment type="similarity">
    <text evidence="3">Belongs to the metallo-dependent hydrolases superfamily. Phosphotriesterase family.</text>
</comment>
<dbReference type="GO" id="GO:0016788">
    <property type="term" value="F:hydrolase activity, acting on ester bonds"/>
    <property type="evidence" value="ECO:0007669"/>
    <property type="project" value="InterPro"/>
</dbReference>
<dbReference type="SUPFAM" id="SSF51556">
    <property type="entry name" value="Metallo-dependent hydrolases"/>
    <property type="match status" value="1"/>
</dbReference>
<name>A0A177Y9G7_9NOCA</name>
<evidence type="ECO:0000313" key="5">
    <source>
        <dbReference type="Proteomes" id="UP000077519"/>
    </source>
</evidence>
<dbReference type="InterPro" id="IPR001559">
    <property type="entry name" value="Phosphotriesterase"/>
</dbReference>
<keyword evidence="2" id="KW-0378">Hydrolase</keyword>
<feature type="modified residue" description="N6-carboxylysine" evidence="3">
    <location>
        <position position="135"/>
    </location>
</feature>
<dbReference type="InterPro" id="IPR017947">
    <property type="entry name" value="AryldialkylPase_Zn-BS"/>
</dbReference>
<dbReference type="PROSITE" id="PS51347">
    <property type="entry name" value="PHOSPHOTRIESTERASE_2"/>
    <property type="match status" value="1"/>
</dbReference>
<protein>
    <submittedName>
        <fullName evidence="4">Phosphotriesterase</fullName>
    </submittedName>
</protein>
<dbReference type="InterPro" id="IPR032466">
    <property type="entry name" value="Metal_Hydrolase"/>
</dbReference>
<dbReference type="EMBL" id="LVHI01000037">
    <property type="protein sequence ID" value="OAK51768.1"/>
    <property type="molecule type" value="Genomic_DNA"/>
</dbReference>
<evidence type="ECO:0000313" key="4">
    <source>
        <dbReference type="EMBL" id="OAK51768.1"/>
    </source>
</evidence>